<dbReference type="PANTHER" id="PTHR37534">
    <property type="entry name" value="TRANSCRIPTIONAL ACTIVATOR PROTEIN UGA3"/>
    <property type="match status" value="1"/>
</dbReference>
<dbReference type="GO" id="GO:0005634">
    <property type="term" value="C:nucleus"/>
    <property type="evidence" value="ECO:0007669"/>
    <property type="project" value="UniProtKB-SubCell"/>
</dbReference>
<dbReference type="EMBL" id="QGMI01001103">
    <property type="protein sequence ID" value="TVY34701.1"/>
    <property type="molecule type" value="Genomic_DNA"/>
</dbReference>
<feature type="compositionally biased region" description="Polar residues" evidence="3">
    <location>
        <begin position="149"/>
        <end position="164"/>
    </location>
</feature>
<feature type="region of interest" description="Disordered" evidence="3">
    <location>
        <begin position="127"/>
        <end position="164"/>
    </location>
</feature>
<keyword evidence="2" id="KW-0539">Nucleus</keyword>
<keyword evidence="5" id="KW-1185">Reference proteome</keyword>
<evidence type="ECO:0000313" key="5">
    <source>
        <dbReference type="Proteomes" id="UP000443090"/>
    </source>
</evidence>
<dbReference type="PANTHER" id="PTHR37534:SF2">
    <property type="entry name" value="N-ACETYLTRANSFERASE DOMAIN-CONTAINING PROTEIN"/>
    <property type="match status" value="1"/>
</dbReference>
<protein>
    <submittedName>
        <fullName evidence="4">Uncharacterized protein</fullName>
    </submittedName>
</protein>
<dbReference type="GO" id="GO:0045944">
    <property type="term" value="P:positive regulation of transcription by RNA polymerase II"/>
    <property type="evidence" value="ECO:0007669"/>
    <property type="project" value="TreeGrafter"/>
</dbReference>
<feature type="region of interest" description="Disordered" evidence="3">
    <location>
        <begin position="72"/>
        <end position="112"/>
    </location>
</feature>
<accession>A0A8H8U7W8</accession>
<feature type="compositionally biased region" description="Low complexity" evidence="3">
    <location>
        <begin position="94"/>
        <end position="104"/>
    </location>
</feature>
<dbReference type="Pfam" id="PF11951">
    <property type="entry name" value="Fungal_trans_2"/>
    <property type="match status" value="1"/>
</dbReference>
<evidence type="ECO:0000313" key="4">
    <source>
        <dbReference type="EMBL" id="TVY34701.1"/>
    </source>
</evidence>
<evidence type="ECO:0000256" key="2">
    <source>
        <dbReference type="ARBA" id="ARBA00023242"/>
    </source>
</evidence>
<proteinExistence type="predicted"/>
<dbReference type="OrthoDB" id="407832at2759"/>
<reference evidence="4 5" key="1">
    <citation type="submission" date="2018-05" db="EMBL/GenBank/DDBJ databases">
        <title>Genome sequencing and assembly of the regulated plant pathogen Lachnellula willkommii and related sister species for the development of diagnostic species identification markers.</title>
        <authorList>
            <person name="Giroux E."/>
            <person name="Bilodeau G."/>
        </authorList>
    </citation>
    <scope>NUCLEOTIDE SEQUENCE [LARGE SCALE GENOMIC DNA]</scope>
    <source>
        <strain evidence="4 5">CBS 160.35</strain>
    </source>
</reference>
<evidence type="ECO:0000256" key="1">
    <source>
        <dbReference type="ARBA" id="ARBA00004123"/>
    </source>
</evidence>
<dbReference type="GO" id="GO:0003700">
    <property type="term" value="F:DNA-binding transcription factor activity"/>
    <property type="evidence" value="ECO:0007669"/>
    <property type="project" value="TreeGrafter"/>
</dbReference>
<dbReference type="Proteomes" id="UP000443090">
    <property type="component" value="Unassembled WGS sequence"/>
</dbReference>
<feature type="region of interest" description="Disordered" evidence="3">
    <location>
        <begin position="1"/>
        <end position="24"/>
    </location>
</feature>
<dbReference type="AlphaFoldDB" id="A0A8H8U7W8"/>
<feature type="region of interest" description="Disordered" evidence="3">
    <location>
        <begin position="190"/>
        <end position="213"/>
    </location>
</feature>
<comment type="subcellular location">
    <subcellularLocation>
        <location evidence="1">Nucleus</location>
    </subcellularLocation>
</comment>
<sequence length="374" mass="41309">MGVVGAGTVQGNSSSGTAAPKANFGNLRFRHGSSARYDSDFAKDQVWVSISGQVCSQFVDELPELREIYSTTPKSEQVAASVATPQPSRHAETESPAASTTAPSNLSAISENFGGAQSAPWIPRSALSETQLTSPPKRRCSNRSDRSSFHSPSQTSGILSTYPRSTSSFAGSPIGHGDAIDSLLRAADYSDHHRPHHPKSLGSPQQTQVSPYDEIDQSISRAWPEVRIQEACLMRYFIDELACWFDLCDPERHFALVVPQRSQHCPALLNAIYTASARHLCRLDQYRKDDGVEYLEKRLPDLHMETAVEYHSRSIEHLVAVSHDSEAVFDENLLVASIILRFYEEVDGQSPTSGPTSESDRTISTTEWWRLGNW</sequence>
<gene>
    <name evidence="4" type="ORF">LOCC1_G006819</name>
</gene>
<comment type="caution">
    <text evidence="4">The sequence shown here is derived from an EMBL/GenBank/DDBJ whole genome shotgun (WGS) entry which is preliminary data.</text>
</comment>
<dbReference type="GO" id="GO:0000976">
    <property type="term" value="F:transcription cis-regulatory region binding"/>
    <property type="evidence" value="ECO:0007669"/>
    <property type="project" value="TreeGrafter"/>
</dbReference>
<dbReference type="InterPro" id="IPR021858">
    <property type="entry name" value="Fun_TF"/>
</dbReference>
<name>A0A8H8U7W8_9HELO</name>
<evidence type="ECO:0000256" key="3">
    <source>
        <dbReference type="SAM" id="MobiDB-lite"/>
    </source>
</evidence>
<organism evidence="4 5">
    <name type="scientific">Lachnellula occidentalis</name>
    <dbReference type="NCBI Taxonomy" id="215460"/>
    <lineage>
        <taxon>Eukaryota</taxon>
        <taxon>Fungi</taxon>
        <taxon>Dikarya</taxon>
        <taxon>Ascomycota</taxon>
        <taxon>Pezizomycotina</taxon>
        <taxon>Leotiomycetes</taxon>
        <taxon>Helotiales</taxon>
        <taxon>Lachnaceae</taxon>
        <taxon>Lachnellula</taxon>
    </lineage>
</organism>